<dbReference type="SUPFAM" id="SSF53448">
    <property type="entry name" value="Nucleotide-diphospho-sugar transferases"/>
    <property type="match status" value="1"/>
</dbReference>
<feature type="region of interest" description="Disordered" evidence="2">
    <location>
        <begin position="261"/>
        <end position="286"/>
    </location>
</feature>
<dbReference type="GO" id="GO:0016740">
    <property type="term" value="F:transferase activity"/>
    <property type="evidence" value="ECO:0007669"/>
    <property type="project" value="UniProtKB-KW"/>
</dbReference>
<protein>
    <submittedName>
        <fullName evidence="4">Glycosyl transferase family 2</fullName>
    </submittedName>
</protein>
<evidence type="ECO:0000256" key="1">
    <source>
        <dbReference type="ARBA" id="ARBA00038494"/>
    </source>
</evidence>
<feature type="compositionally biased region" description="Polar residues" evidence="2">
    <location>
        <begin position="268"/>
        <end position="277"/>
    </location>
</feature>
<feature type="domain" description="Glycosyltransferase 2-like" evidence="3">
    <location>
        <begin position="6"/>
        <end position="107"/>
    </location>
</feature>
<dbReference type="KEGG" id="llh:I41_21970"/>
<dbReference type="AlphaFoldDB" id="A0A517TXA9"/>
<evidence type="ECO:0000256" key="2">
    <source>
        <dbReference type="SAM" id="MobiDB-lite"/>
    </source>
</evidence>
<sequence>MAAKLTVLIPCKNERKNIRACIESVAGIADELLIADSGSVDGTIDVVKSLHGCRLIEREYRNSADFKNWAIPQARFDWILLLDADERITPALAEEIRRTLAQPDEQIDGYAIGRLNHFLGHRIKRCGWDNDRVIRLFRRDACRYRERWVHAEINLDRGRVATLREPMLHYTTWTSDQYVEKLNRYAGWGALNAVNESRRPQAPSMATLALIAPLRFLQLYILRRGFLDGVAGLQVCMYAAFYSFLKKSKLWELHHAIPQPDPEATRKSGLTETSSHVGSDIRNPAA</sequence>
<evidence type="ECO:0000313" key="4">
    <source>
        <dbReference type="EMBL" id="QDT73008.1"/>
    </source>
</evidence>
<dbReference type="InterPro" id="IPR001173">
    <property type="entry name" value="Glyco_trans_2-like"/>
</dbReference>
<dbReference type="Pfam" id="PF00535">
    <property type="entry name" value="Glycos_transf_2"/>
    <property type="match status" value="1"/>
</dbReference>
<name>A0A517TXA9_9BACT</name>
<dbReference type="OrthoDB" id="9815923at2"/>
<organism evidence="4 5">
    <name type="scientific">Lacipirellula limnantheis</name>
    <dbReference type="NCBI Taxonomy" id="2528024"/>
    <lineage>
        <taxon>Bacteria</taxon>
        <taxon>Pseudomonadati</taxon>
        <taxon>Planctomycetota</taxon>
        <taxon>Planctomycetia</taxon>
        <taxon>Pirellulales</taxon>
        <taxon>Lacipirellulaceae</taxon>
        <taxon>Lacipirellula</taxon>
    </lineage>
</organism>
<dbReference type="CDD" id="cd02511">
    <property type="entry name" value="Beta4Glucosyltransferase"/>
    <property type="match status" value="1"/>
</dbReference>
<evidence type="ECO:0000313" key="5">
    <source>
        <dbReference type="Proteomes" id="UP000317909"/>
    </source>
</evidence>
<accession>A0A517TXA9</accession>
<dbReference type="PANTHER" id="PTHR43630:SF2">
    <property type="entry name" value="GLYCOSYLTRANSFERASE"/>
    <property type="match status" value="1"/>
</dbReference>
<proteinExistence type="inferred from homology"/>
<reference evidence="4 5" key="1">
    <citation type="submission" date="2019-02" db="EMBL/GenBank/DDBJ databases">
        <title>Deep-cultivation of Planctomycetes and their phenomic and genomic characterization uncovers novel biology.</title>
        <authorList>
            <person name="Wiegand S."/>
            <person name="Jogler M."/>
            <person name="Boedeker C."/>
            <person name="Pinto D."/>
            <person name="Vollmers J."/>
            <person name="Rivas-Marin E."/>
            <person name="Kohn T."/>
            <person name="Peeters S.H."/>
            <person name="Heuer A."/>
            <person name="Rast P."/>
            <person name="Oberbeckmann S."/>
            <person name="Bunk B."/>
            <person name="Jeske O."/>
            <person name="Meyerdierks A."/>
            <person name="Storesund J.E."/>
            <person name="Kallscheuer N."/>
            <person name="Luecker S."/>
            <person name="Lage O.M."/>
            <person name="Pohl T."/>
            <person name="Merkel B.J."/>
            <person name="Hornburger P."/>
            <person name="Mueller R.-W."/>
            <person name="Bruemmer F."/>
            <person name="Labrenz M."/>
            <person name="Spormann A.M."/>
            <person name="Op den Camp H."/>
            <person name="Overmann J."/>
            <person name="Amann R."/>
            <person name="Jetten M.S.M."/>
            <person name="Mascher T."/>
            <person name="Medema M.H."/>
            <person name="Devos D.P."/>
            <person name="Kaster A.-K."/>
            <person name="Ovreas L."/>
            <person name="Rohde M."/>
            <person name="Galperin M.Y."/>
            <person name="Jogler C."/>
        </authorList>
    </citation>
    <scope>NUCLEOTIDE SEQUENCE [LARGE SCALE GENOMIC DNA]</scope>
    <source>
        <strain evidence="4 5">I41</strain>
    </source>
</reference>
<dbReference type="InterPro" id="IPR029044">
    <property type="entry name" value="Nucleotide-diphossugar_trans"/>
</dbReference>
<dbReference type="EMBL" id="CP036339">
    <property type="protein sequence ID" value="QDT73008.1"/>
    <property type="molecule type" value="Genomic_DNA"/>
</dbReference>
<gene>
    <name evidence="4" type="ORF">I41_21970</name>
</gene>
<comment type="similarity">
    <text evidence="1">Belongs to the glycosyltransferase 2 family. WaaE/KdtX subfamily.</text>
</comment>
<keyword evidence="4" id="KW-0808">Transferase</keyword>
<dbReference type="Proteomes" id="UP000317909">
    <property type="component" value="Chromosome"/>
</dbReference>
<dbReference type="RefSeq" id="WP_145432512.1">
    <property type="nucleotide sequence ID" value="NZ_CP036339.1"/>
</dbReference>
<dbReference type="Gene3D" id="3.90.550.10">
    <property type="entry name" value="Spore Coat Polysaccharide Biosynthesis Protein SpsA, Chain A"/>
    <property type="match status" value="1"/>
</dbReference>
<evidence type="ECO:0000259" key="3">
    <source>
        <dbReference type="Pfam" id="PF00535"/>
    </source>
</evidence>
<keyword evidence="5" id="KW-1185">Reference proteome</keyword>
<dbReference type="PANTHER" id="PTHR43630">
    <property type="entry name" value="POLY-BETA-1,6-N-ACETYL-D-GLUCOSAMINE SYNTHASE"/>
    <property type="match status" value="1"/>
</dbReference>